<proteinExistence type="predicted"/>
<sequence length="155" mass="16820">MTLAHIRVEAVAYDDVVAAGLRAELMADLSCRYGDQDGDATAVRSAEFTPPLGVFLVGWLANRPVGCAGWRTVGENAELKRMWVRPEARGKGLARTLLAAVEESARQAGRARMILETGLAQPEAIALYESAGYQRIPDFGHYANEPAVRSYGRSL</sequence>
<organism evidence="4 5">
    <name type="scientific">Fodinicola feengrottensis</name>
    <dbReference type="NCBI Taxonomy" id="435914"/>
    <lineage>
        <taxon>Bacteria</taxon>
        <taxon>Bacillati</taxon>
        <taxon>Actinomycetota</taxon>
        <taxon>Actinomycetes</taxon>
        <taxon>Mycobacteriales</taxon>
        <taxon>Fodinicola</taxon>
    </lineage>
</organism>
<gene>
    <name evidence="4" type="ORF">GCM10009765_34770</name>
</gene>
<evidence type="ECO:0000313" key="5">
    <source>
        <dbReference type="Proteomes" id="UP001500618"/>
    </source>
</evidence>
<dbReference type="RefSeq" id="WP_344311289.1">
    <property type="nucleotide sequence ID" value="NZ_BAAANY010000010.1"/>
</dbReference>
<feature type="domain" description="N-acetyltransferase" evidence="3">
    <location>
        <begin position="11"/>
        <end position="155"/>
    </location>
</feature>
<accession>A0ABP4T5E0</accession>
<dbReference type="PANTHER" id="PTHR43877">
    <property type="entry name" value="AMINOALKYLPHOSPHONATE N-ACETYLTRANSFERASE-RELATED-RELATED"/>
    <property type="match status" value="1"/>
</dbReference>
<dbReference type="Proteomes" id="UP001500618">
    <property type="component" value="Unassembled WGS sequence"/>
</dbReference>
<evidence type="ECO:0000256" key="2">
    <source>
        <dbReference type="ARBA" id="ARBA00023315"/>
    </source>
</evidence>
<dbReference type="InterPro" id="IPR016181">
    <property type="entry name" value="Acyl_CoA_acyltransferase"/>
</dbReference>
<evidence type="ECO:0000259" key="3">
    <source>
        <dbReference type="PROSITE" id="PS51186"/>
    </source>
</evidence>
<name>A0ABP4T5E0_9ACTN</name>
<dbReference type="PROSITE" id="PS51186">
    <property type="entry name" value="GNAT"/>
    <property type="match status" value="1"/>
</dbReference>
<dbReference type="EMBL" id="BAAANY010000010">
    <property type="protein sequence ID" value="GAA1682637.1"/>
    <property type="molecule type" value="Genomic_DNA"/>
</dbReference>
<dbReference type="PANTHER" id="PTHR43877:SF2">
    <property type="entry name" value="AMINOALKYLPHOSPHONATE N-ACETYLTRANSFERASE-RELATED"/>
    <property type="match status" value="1"/>
</dbReference>
<keyword evidence="1" id="KW-0808">Transferase</keyword>
<dbReference type="CDD" id="cd04301">
    <property type="entry name" value="NAT_SF"/>
    <property type="match status" value="1"/>
</dbReference>
<dbReference type="Gene3D" id="3.40.630.30">
    <property type="match status" value="1"/>
</dbReference>
<reference evidence="5" key="1">
    <citation type="journal article" date="2019" name="Int. J. Syst. Evol. Microbiol.">
        <title>The Global Catalogue of Microorganisms (GCM) 10K type strain sequencing project: providing services to taxonomists for standard genome sequencing and annotation.</title>
        <authorList>
            <consortium name="The Broad Institute Genomics Platform"/>
            <consortium name="The Broad Institute Genome Sequencing Center for Infectious Disease"/>
            <person name="Wu L."/>
            <person name="Ma J."/>
        </authorList>
    </citation>
    <scope>NUCLEOTIDE SEQUENCE [LARGE SCALE GENOMIC DNA]</scope>
    <source>
        <strain evidence="5">JCM 14718</strain>
    </source>
</reference>
<evidence type="ECO:0000256" key="1">
    <source>
        <dbReference type="ARBA" id="ARBA00022679"/>
    </source>
</evidence>
<dbReference type="InterPro" id="IPR050832">
    <property type="entry name" value="Bact_Acetyltransf"/>
</dbReference>
<keyword evidence="2" id="KW-0012">Acyltransferase</keyword>
<keyword evidence="5" id="KW-1185">Reference proteome</keyword>
<dbReference type="SUPFAM" id="SSF55729">
    <property type="entry name" value="Acyl-CoA N-acyltransferases (Nat)"/>
    <property type="match status" value="1"/>
</dbReference>
<comment type="caution">
    <text evidence="4">The sequence shown here is derived from an EMBL/GenBank/DDBJ whole genome shotgun (WGS) entry which is preliminary data.</text>
</comment>
<evidence type="ECO:0000313" key="4">
    <source>
        <dbReference type="EMBL" id="GAA1682637.1"/>
    </source>
</evidence>
<dbReference type="InterPro" id="IPR000182">
    <property type="entry name" value="GNAT_dom"/>
</dbReference>
<dbReference type="Pfam" id="PF00583">
    <property type="entry name" value="Acetyltransf_1"/>
    <property type="match status" value="1"/>
</dbReference>
<protein>
    <submittedName>
        <fullName evidence="4">GNAT family N-acetyltransferase</fullName>
    </submittedName>
</protein>